<evidence type="ECO:0000256" key="8">
    <source>
        <dbReference type="ARBA" id="ARBA00022741"/>
    </source>
</evidence>
<comment type="caution">
    <text evidence="17">The sequence shown here is derived from an EMBL/GenBank/DDBJ whole genome shotgun (WGS) entry which is preliminary data.</text>
</comment>
<comment type="subcellular location">
    <subcellularLocation>
        <location evidence="3 14">Cytoplasm</location>
    </subcellularLocation>
</comment>
<accession>A0ABM8QHY6</accession>
<name>A0ABM8QHY6_9BACT</name>
<dbReference type="Gene3D" id="3.30.1490.20">
    <property type="entry name" value="ATP-grasp fold, A domain"/>
    <property type="match status" value="1"/>
</dbReference>
<evidence type="ECO:0000256" key="3">
    <source>
        <dbReference type="ARBA" id="ARBA00004496"/>
    </source>
</evidence>
<dbReference type="PIRSF" id="PIRSF039102">
    <property type="entry name" value="Ddl/VanB"/>
    <property type="match status" value="1"/>
</dbReference>
<dbReference type="Pfam" id="PF07478">
    <property type="entry name" value="Dala_Dala_lig_C"/>
    <property type="match status" value="1"/>
</dbReference>
<evidence type="ECO:0000259" key="16">
    <source>
        <dbReference type="PROSITE" id="PS50975"/>
    </source>
</evidence>
<dbReference type="SUPFAM" id="SSF56059">
    <property type="entry name" value="Glutathione synthetase ATP-binding domain-like"/>
    <property type="match status" value="1"/>
</dbReference>
<evidence type="ECO:0000256" key="9">
    <source>
        <dbReference type="ARBA" id="ARBA00022840"/>
    </source>
</evidence>
<dbReference type="InterPro" id="IPR005905">
    <property type="entry name" value="D_ala_D_ala"/>
</dbReference>
<keyword evidence="8 15" id="KW-0547">Nucleotide-binding</keyword>
<evidence type="ECO:0000313" key="18">
    <source>
        <dbReference type="Proteomes" id="UP000675880"/>
    </source>
</evidence>
<reference evidence="17 18" key="1">
    <citation type="submission" date="2021-02" db="EMBL/GenBank/DDBJ databases">
        <authorList>
            <person name="Han P."/>
        </authorList>
    </citation>
    <scope>NUCLEOTIDE SEQUENCE [LARGE SCALE GENOMIC DNA]</scope>
    <source>
        <strain evidence="17">Candidatus Nitrospira sp. ZN2</strain>
    </source>
</reference>
<keyword evidence="10 14" id="KW-0133">Cell shape</keyword>
<dbReference type="InterPro" id="IPR011095">
    <property type="entry name" value="Dala_Dala_lig_C"/>
</dbReference>
<dbReference type="Proteomes" id="UP000675880">
    <property type="component" value="Unassembled WGS sequence"/>
</dbReference>
<dbReference type="InterPro" id="IPR013815">
    <property type="entry name" value="ATP_grasp_subdomain_1"/>
</dbReference>
<evidence type="ECO:0000256" key="5">
    <source>
        <dbReference type="ARBA" id="ARBA00012216"/>
    </source>
</evidence>
<keyword evidence="18" id="KW-1185">Reference proteome</keyword>
<evidence type="ECO:0000256" key="14">
    <source>
        <dbReference type="HAMAP-Rule" id="MF_00047"/>
    </source>
</evidence>
<protein>
    <recommendedName>
        <fullName evidence="5 14">D-alanine--D-alanine ligase</fullName>
        <ecNumber evidence="5 14">6.3.2.4</ecNumber>
    </recommendedName>
    <alternativeName>
        <fullName evidence="14">D-Ala-D-Ala ligase</fullName>
    </alternativeName>
    <alternativeName>
        <fullName evidence="14">D-alanylalanine synthetase</fullName>
    </alternativeName>
</protein>
<dbReference type="GO" id="GO:0008716">
    <property type="term" value="F:D-alanine-D-alanine ligase activity"/>
    <property type="evidence" value="ECO:0007669"/>
    <property type="project" value="UniProtKB-EC"/>
</dbReference>
<dbReference type="SUPFAM" id="SSF52440">
    <property type="entry name" value="PreATP-grasp domain"/>
    <property type="match status" value="1"/>
</dbReference>
<comment type="pathway">
    <text evidence="14">Cell wall biogenesis; peptidoglycan biosynthesis.</text>
</comment>
<evidence type="ECO:0000256" key="15">
    <source>
        <dbReference type="PROSITE-ProRule" id="PRU00409"/>
    </source>
</evidence>
<dbReference type="InterPro" id="IPR016185">
    <property type="entry name" value="PreATP-grasp_dom_sf"/>
</dbReference>
<dbReference type="PANTHER" id="PTHR23132">
    <property type="entry name" value="D-ALANINE--D-ALANINE LIGASE"/>
    <property type="match status" value="1"/>
</dbReference>
<comment type="catalytic activity">
    <reaction evidence="13 14">
        <text>2 D-alanine + ATP = D-alanyl-D-alanine + ADP + phosphate + H(+)</text>
        <dbReference type="Rhea" id="RHEA:11224"/>
        <dbReference type="ChEBI" id="CHEBI:15378"/>
        <dbReference type="ChEBI" id="CHEBI:30616"/>
        <dbReference type="ChEBI" id="CHEBI:43474"/>
        <dbReference type="ChEBI" id="CHEBI:57416"/>
        <dbReference type="ChEBI" id="CHEBI:57822"/>
        <dbReference type="ChEBI" id="CHEBI:456216"/>
        <dbReference type="EC" id="6.3.2.4"/>
    </reaction>
</comment>
<evidence type="ECO:0000256" key="1">
    <source>
        <dbReference type="ARBA" id="ARBA00001936"/>
    </source>
</evidence>
<keyword evidence="12 14" id="KW-0961">Cell wall biogenesis/degradation</keyword>
<keyword evidence="7 14" id="KW-0436">Ligase</keyword>
<evidence type="ECO:0000256" key="11">
    <source>
        <dbReference type="ARBA" id="ARBA00022984"/>
    </source>
</evidence>
<dbReference type="Pfam" id="PF01820">
    <property type="entry name" value="Dala_Dala_lig_N"/>
    <property type="match status" value="1"/>
</dbReference>
<keyword evidence="11 14" id="KW-0573">Peptidoglycan synthesis</keyword>
<comment type="similarity">
    <text evidence="4 14">Belongs to the D-alanine--D-alanine ligase family.</text>
</comment>
<comment type="cofactor">
    <cofactor evidence="1">
        <name>Mn(2+)</name>
        <dbReference type="ChEBI" id="CHEBI:29035"/>
    </cofactor>
</comment>
<evidence type="ECO:0000313" key="17">
    <source>
        <dbReference type="EMBL" id="CAE6697781.1"/>
    </source>
</evidence>
<dbReference type="PANTHER" id="PTHR23132:SF23">
    <property type="entry name" value="D-ALANINE--D-ALANINE LIGASE B"/>
    <property type="match status" value="1"/>
</dbReference>
<evidence type="ECO:0000256" key="10">
    <source>
        <dbReference type="ARBA" id="ARBA00022960"/>
    </source>
</evidence>
<feature type="domain" description="ATP-grasp" evidence="16">
    <location>
        <begin position="110"/>
        <end position="314"/>
    </location>
</feature>
<sequence length="329" mass="34771">MDVTERKPLTRSKIGVLMGGQSSERDVSLKTGEAVYRSLVRSGYDAVAIDVSTTLSSALQEQGVEIAFLALHGPGGEDGAIQGFLETMGIPYTGSGVRASAIGMHKVVTKTELAAHGIPVPRGTVVLRGTAPTLNRILTSCKLKLPIVVKPPSQGSTIGVTIVRKPSQWKEALRVAHRYEAEAMVEAYIPGHEVTVSLLGGADGAVTGLPAVEIVAPDGFYDFSAKYEKGRTQYLCPAPLSAAVTKQITQLAIQTYHALGCSGAARVDFRITPKGKPYVLEINTVPGMTETSLLPMAAGKAGLSYDVLTERILQSALRRAGAGTFRAVR</sequence>
<dbReference type="NCBIfam" id="NF002378">
    <property type="entry name" value="PRK01372.1"/>
    <property type="match status" value="1"/>
</dbReference>
<evidence type="ECO:0000256" key="4">
    <source>
        <dbReference type="ARBA" id="ARBA00010871"/>
    </source>
</evidence>
<dbReference type="EMBL" id="CAJNBJ010000001">
    <property type="protein sequence ID" value="CAE6697781.1"/>
    <property type="molecule type" value="Genomic_DNA"/>
</dbReference>
<dbReference type="HAMAP" id="MF_00047">
    <property type="entry name" value="Dala_Dala_lig"/>
    <property type="match status" value="1"/>
</dbReference>
<dbReference type="Gene3D" id="3.40.50.20">
    <property type="match status" value="1"/>
</dbReference>
<dbReference type="EC" id="6.3.2.4" evidence="5 14"/>
<proteinExistence type="inferred from homology"/>
<dbReference type="Gene3D" id="3.30.470.20">
    <property type="entry name" value="ATP-grasp fold, B domain"/>
    <property type="match status" value="1"/>
</dbReference>
<dbReference type="InterPro" id="IPR000291">
    <property type="entry name" value="D-Ala_lig_Van_CS"/>
</dbReference>
<gene>
    <name evidence="17" type="primary">ddlB</name>
    <name evidence="14" type="synonym">ddl</name>
    <name evidence="17" type="ORF">NSPZN2_10551</name>
</gene>
<dbReference type="PROSITE" id="PS50975">
    <property type="entry name" value="ATP_GRASP"/>
    <property type="match status" value="1"/>
</dbReference>
<comment type="function">
    <text evidence="14">Cell wall formation.</text>
</comment>
<dbReference type="PROSITE" id="PS00844">
    <property type="entry name" value="DALA_DALA_LIGASE_2"/>
    <property type="match status" value="1"/>
</dbReference>
<organism evidence="17 18">
    <name type="scientific">Nitrospira defluvii</name>
    <dbReference type="NCBI Taxonomy" id="330214"/>
    <lineage>
        <taxon>Bacteria</taxon>
        <taxon>Pseudomonadati</taxon>
        <taxon>Nitrospirota</taxon>
        <taxon>Nitrospiria</taxon>
        <taxon>Nitrospirales</taxon>
        <taxon>Nitrospiraceae</taxon>
        <taxon>Nitrospira</taxon>
    </lineage>
</organism>
<evidence type="ECO:0000256" key="6">
    <source>
        <dbReference type="ARBA" id="ARBA00022490"/>
    </source>
</evidence>
<evidence type="ECO:0000256" key="2">
    <source>
        <dbReference type="ARBA" id="ARBA00001946"/>
    </source>
</evidence>
<evidence type="ECO:0000256" key="13">
    <source>
        <dbReference type="ARBA" id="ARBA00047614"/>
    </source>
</evidence>
<dbReference type="PROSITE" id="PS00843">
    <property type="entry name" value="DALA_DALA_LIGASE_1"/>
    <property type="match status" value="1"/>
</dbReference>
<dbReference type="NCBIfam" id="TIGR01205">
    <property type="entry name" value="D_ala_D_alaTIGR"/>
    <property type="match status" value="1"/>
</dbReference>
<evidence type="ECO:0000256" key="12">
    <source>
        <dbReference type="ARBA" id="ARBA00023316"/>
    </source>
</evidence>
<evidence type="ECO:0000256" key="7">
    <source>
        <dbReference type="ARBA" id="ARBA00022598"/>
    </source>
</evidence>
<keyword evidence="6 14" id="KW-0963">Cytoplasm</keyword>
<dbReference type="InterPro" id="IPR011761">
    <property type="entry name" value="ATP-grasp"/>
</dbReference>
<keyword evidence="9 15" id="KW-0067">ATP-binding</keyword>
<comment type="cofactor">
    <cofactor evidence="2">
        <name>Mg(2+)</name>
        <dbReference type="ChEBI" id="CHEBI:18420"/>
    </cofactor>
</comment>
<dbReference type="InterPro" id="IPR011127">
    <property type="entry name" value="Dala_Dala_lig_N"/>
</dbReference>